<sequence length="202" mass="22287">MAVAVFYVMYVIGDPEFIPTFFIIQTIANIFSLVLANKLMLSLGKKKTALYSLPVGVAIAIFQYFVPADNVALLMTCIFFFIAALGINMGVMWTMVADTVEYSEWKTGLRAEGAVYGFYNFTTKIAMAIGGGLSGSILGIYGYDPELITPQALEGIVICMTIVPAILFILAFISVRFYNIDEQQYSDMVDEIEQRKLAASNI</sequence>
<dbReference type="InterPro" id="IPR039672">
    <property type="entry name" value="MFS_2"/>
</dbReference>
<evidence type="ECO:0000313" key="4">
    <source>
        <dbReference type="Proteomes" id="UP000029224"/>
    </source>
</evidence>
<dbReference type="InterPro" id="IPR036259">
    <property type="entry name" value="MFS_trans_sf"/>
</dbReference>
<proteinExistence type="inferred from homology"/>
<dbReference type="EMBL" id="BBMT01000004">
    <property type="protein sequence ID" value="GAL33969.1"/>
    <property type="molecule type" value="Genomic_DNA"/>
</dbReference>
<organism evidence="3 4">
    <name type="scientific">Vibrio maritimus</name>
    <dbReference type="NCBI Taxonomy" id="990268"/>
    <lineage>
        <taxon>Bacteria</taxon>
        <taxon>Pseudomonadati</taxon>
        <taxon>Pseudomonadota</taxon>
        <taxon>Gammaproteobacteria</taxon>
        <taxon>Vibrionales</taxon>
        <taxon>Vibrionaceae</taxon>
        <taxon>Vibrio</taxon>
    </lineage>
</organism>
<dbReference type="GO" id="GO:0015293">
    <property type="term" value="F:symporter activity"/>
    <property type="evidence" value="ECO:0007669"/>
    <property type="project" value="InterPro"/>
</dbReference>
<evidence type="ECO:0000256" key="2">
    <source>
        <dbReference type="SAM" id="Phobius"/>
    </source>
</evidence>
<evidence type="ECO:0000313" key="3">
    <source>
        <dbReference type="EMBL" id="GAL33969.1"/>
    </source>
</evidence>
<protein>
    <submittedName>
        <fullName evidence="3">Glucuronide transport protein YihP homologous to YihO</fullName>
    </submittedName>
</protein>
<dbReference type="GO" id="GO:0005886">
    <property type="term" value="C:plasma membrane"/>
    <property type="evidence" value="ECO:0007669"/>
    <property type="project" value="TreeGrafter"/>
</dbReference>
<dbReference type="Pfam" id="PF13347">
    <property type="entry name" value="MFS_2"/>
    <property type="match status" value="1"/>
</dbReference>
<dbReference type="PANTHER" id="PTHR11328:SF24">
    <property type="entry name" value="MAJOR FACILITATOR SUPERFAMILY (MFS) PROFILE DOMAIN-CONTAINING PROTEIN"/>
    <property type="match status" value="1"/>
</dbReference>
<dbReference type="Proteomes" id="UP000029224">
    <property type="component" value="Unassembled WGS sequence"/>
</dbReference>
<keyword evidence="2" id="KW-0812">Transmembrane</keyword>
<gene>
    <name evidence="3" type="ORF">JCM19240_877</name>
</gene>
<dbReference type="AlphaFoldDB" id="A0A090T5F7"/>
<dbReference type="SUPFAM" id="SSF103473">
    <property type="entry name" value="MFS general substrate transporter"/>
    <property type="match status" value="1"/>
</dbReference>
<feature type="transmembrane region" description="Helical" evidence="2">
    <location>
        <begin position="72"/>
        <end position="97"/>
    </location>
</feature>
<feature type="transmembrane region" description="Helical" evidence="2">
    <location>
        <begin position="118"/>
        <end position="143"/>
    </location>
</feature>
<reference evidence="3 4" key="1">
    <citation type="submission" date="2014-09" db="EMBL/GenBank/DDBJ databases">
        <title>Vibrio maritimus JCM 19240. (C210) whole genome shotgun sequence.</title>
        <authorList>
            <person name="Sawabe T."/>
            <person name="Meirelles P."/>
            <person name="Nakanishi M."/>
            <person name="Sayaka M."/>
            <person name="Hattori M."/>
            <person name="Ohkuma M."/>
        </authorList>
    </citation>
    <scope>NUCLEOTIDE SEQUENCE [LARGE SCALE GENOMIC DNA]</scope>
    <source>
        <strain evidence="3 4">JCM 19240</strain>
    </source>
</reference>
<feature type="transmembrane region" description="Helical" evidence="2">
    <location>
        <begin position="17"/>
        <end position="36"/>
    </location>
</feature>
<comment type="similarity">
    <text evidence="1">Belongs to the sodium:galactoside symporter (TC 2.A.2) family.</text>
</comment>
<name>A0A090T5F7_9VIBR</name>
<keyword evidence="2" id="KW-1133">Transmembrane helix</keyword>
<keyword evidence="4" id="KW-1185">Reference proteome</keyword>
<evidence type="ECO:0000256" key="1">
    <source>
        <dbReference type="ARBA" id="ARBA00009617"/>
    </source>
</evidence>
<dbReference type="GO" id="GO:0008643">
    <property type="term" value="P:carbohydrate transport"/>
    <property type="evidence" value="ECO:0007669"/>
    <property type="project" value="InterPro"/>
</dbReference>
<reference evidence="3 4" key="2">
    <citation type="submission" date="2014-09" db="EMBL/GenBank/DDBJ databases">
        <authorList>
            <consortium name="NBRP consortium"/>
            <person name="Sawabe T."/>
            <person name="Meirelles P."/>
            <person name="Nakanishi M."/>
            <person name="Sayaka M."/>
            <person name="Hattori M."/>
            <person name="Ohkuma M."/>
        </authorList>
    </citation>
    <scope>NUCLEOTIDE SEQUENCE [LARGE SCALE GENOMIC DNA]</scope>
    <source>
        <strain evidence="3 4">JCM 19240</strain>
    </source>
</reference>
<dbReference type="Gene3D" id="1.20.1250.20">
    <property type="entry name" value="MFS general substrate transporter like domains"/>
    <property type="match status" value="1"/>
</dbReference>
<keyword evidence="2" id="KW-0472">Membrane</keyword>
<accession>A0A090T5F7</accession>
<feature type="transmembrane region" description="Helical" evidence="2">
    <location>
        <begin position="48"/>
        <end position="66"/>
    </location>
</feature>
<dbReference type="PANTHER" id="PTHR11328">
    <property type="entry name" value="MAJOR FACILITATOR SUPERFAMILY DOMAIN-CONTAINING PROTEIN"/>
    <property type="match status" value="1"/>
</dbReference>
<comment type="caution">
    <text evidence="3">The sequence shown here is derived from an EMBL/GenBank/DDBJ whole genome shotgun (WGS) entry which is preliminary data.</text>
</comment>
<feature type="transmembrane region" description="Helical" evidence="2">
    <location>
        <begin position="155"/>
        <end position="178"/>
    </location>
</feature>